<dbReference type="PANTHER" id="PTHR43244:SF1">
    <property type="entry name" value="5,10-METHYLENETETRAHYDROMETHANOPTERIN REDUCTASE"/>
    <property type="match status" value="1"/>
</dbReference>
<dbReference type="Gene3D" id="3.20.20.30">
    <property type="entry name" value="Luciferase-like domain"/>
    <property type="match status" value="1"/>
</dbReference>
<reference evidence="3" key="1">
    <citation type="submission" date="2018-05" db="EMBL/GenBank/DDBJ databases">
        <authorList>
            <person name="Lanie J.A."/>
            <person name="Ng W.-L."/>
            <person name="Kazmierczak K.M."/>
            <person name="Andrzejewski T.M."/>
            <person name="Davidsen T.M."/>
            <person name="Wayne K.J."/>
            <person name="Tettelin H."/>
            <person name="Glass J.I."/>
            <person name="Rusch D."/>
            <person name="Podicherti R."/>
            <person name="Tsui H.-C.T."/>
            <person name="Winkler M.E."/>
        </authorList>
    </citation>
    <scope>NUCLEOTIDE SEQUENCE</scope>
</reference>
<evidence type="ECO:0000259" key="2">
    <source>
        <dbReference type="Pfam" id="PF00296"/>
    </source>
</evidence>
<evidence type="ECO:0000313" key="3">
    <source>
        <dbReference type="EMBL" id="SVB67545.1"/>
    </source>
</evidence>
<protein>
    <recommendedName>
        <fullName evidence="2">Luciferase-like domain-containing protein</fullName>
    </recommendedName>
</protein>
<gene>
    <name evidence="3" type="ORF">METZ01_LOCUS220399</name>
</gene>
<dbReference type="CDD" id="cd01097">
    <property type="entry name" value="Tetrahydromethanopterin_reductase"/>
    <property type="match status" value="1"/>
</dbReference>
<dbReference type="InterPro" id="IPR050564">
    <property type="entry name" value="F420-G6PD/mer"/>
</dbReference>
<dbReference type="NCBIfam" id="TIGR03841">
    <property type="entry name" value="F420_Rv3093c"/>
    <property type="match status" value="1"/>
</dbReference>
<sequence length="332" mass="36451">MLPRLDLSQCGRSIAENVDLVQRAEALGWEGAWVSEINGADAVTSAACIAGALTSGRVGSAIFPMQTRDPLLLAMTAASLSGIAAGGFVLGLGTSTPIIIQDWHATPWGDSPLALTRECVELVRRFFAGERVTTESGRWLYRRASLTTTPKSTVPIYLAALNDRMLQLAGEIADGVILNFVSVGDLVHAKGKIAEGARRVGRSLENFEYVIFFRSTVTEDYELVRERYQRELLTYVMAPVYQKMFAREGHAELCKEIQTLWRAGERETALATVPETFIRDRTLIGSATDIHARLAEYQEAGLDSSMIFPVAIPTNDYFDDTLRTIEALAPES</sequence>
<organism evidence="3">
    <name type="scientific">marine metagenome</name>
    <dbReference type="NCBI Taxonomy" id="408172"/>
    <lineage>
        <taxon>unclassified sequences</taxon>
        <taxon>metagenomes</taxon>
        <taxon>ecological metagenomes</taxon>
    </lineage>
</organism>
<dbReference type="EMBL" id="UINC01052335">
    <property type="protein sequence ID" value="SVB67545.1"/>
    <property type="molecule type" value="Genomic_DNA"/>
</dbReference>
<dbReference type="SUPFAM" id="SSF51679">
    <property type="entry name" value="Bacterial luciferase-like"/>
    <property type="match status" value="1"/>
</dbReference>
<dbReference type="InterPro" id="IPR011251">
    <property type="entry name" value="Luciferase-like_dom"/>
</dbReference>
<dbReference type="AlphaFoldDB" id="A0A382FYA9"/>
<dbReference type="InterPro" id="IPR022526">
    <property type="entry name" value="F420_Rv3093c"/>
</dbReference>
<accession>A0A382FYA9</accession>
<evidence type="ECO:0000256" key="1">
    <source>
        <dbReference type="ARBA" id="ARBA00023002"/>
    </source>
</evidence>
<name>A0A382FYA9_9ZZZZ</name>
<dbReference type="Pfam" id="PF00296">
    <property type="entry name" value="Bac_luciferase"/>
    <property type="match status" value="1"/>
</dbReference>
<proteinExistence type="predicted"/>
<feature type="domain" description="Luciferase-like" evidence="2">
    <location>
        <begin position="12"/>
        <end position="303"/>
    </location>
</feature>
<dbReference type="InterPro" id="IPR036661">
    <property type="entry name" value="Luciferase-like_sf"/>
</dbReference>
<keyword evidence="1" id="KW-0560">Oxidoreductase</keyword>
<dbReference type="PANTHER" id="PTHR43244">
    <property type="match status" value="1"/>
</dbReference>
<dbReference type="GO" id="GO:0016705">
    <property type="term" value="F:oxidoreductase activity, acting on paired donors, with incorporation or reduction of molecular oxygen"/>
    <property type="evidence" value="ECO:0007669"/>
    <property type="project" value="InterPro"/>
</dbReference>